<dbReference type="AlphaFoldDB" id="A0A9J6R9Z6"/>
<gene>
    <name evidence="1" type="ORF">OWO01_02690</name>
</gene>
<organism evidence="1 2">
    <name type="scientific">Natronobacillus azotifigens</name>
    <dbReference type="NCBI Taxonomy" id="472978"/>
    <lineage>
        <taxon>Bacteria</taxon>
        <taxon>Bacillati</taxon>
        <taxon>Bacillota</taxon>
        <taxon>Bacilli</taxon>
        <taxon>Bacillales</taxon>
        <taxon>Bacillaceae</taxon>
        <taxon>Natronobacillus</taxon>
    </lineage>
</organism>
<comment type="caution">
    <text evidence="1">The sequence shown here is derived from an EMBL/GenBank/DDBJ whole genome shotgun (WGS) entry which is preliminary data.</text>
</comment>
<protein>
    <submittedName>
        <fullName evidence="1">DUF6470 family protein</fullName>
    </submittedName>
</protein>
<proteinExistence type="predicted"/>
<sequence>MRLPQIRMESQPALISIQTQNATQTIQQPKADQEILQPKAEITIRTTPSRLTIDQSKAWHDMGLRTAKQLHEDATRQGYQKVMQGISRRVREGTEQMKIENGGDPLLRQAVNNANRPEKQFNIGWVPSPFAVDIDYQPSDVHIDVRANAPIINNRPNKPVIQYQPGYAETGIRQEADLHIDFENLYFRGFQFEMSI</sequence>
<dbReference type="Proteomes" id="UP001084197">
    <property type="component" value="Unassembled WGS sequence"/>
</dbReference>
<keyword evidence="2" id="KW-1185">Reference proteome</keyword>
<dbReference type="InterPro" id="IPR045527">
    <property type="entry name" value="DUF6470"/>
</dbReference>
<dbReference type="EMBL" id="JAPRAT010000003">
    <property type="protein sequence ID" value="MCZ0702116.1"/>
    <property type="molecule type" value="Genomic_DNA"/>
</dbReference>
<reference evidence="1" key="1">
    <citation type="submission" date="2022-11" db="EMBL/GenBank/DDBJ databases">
        <title>WGS of Natronobacillus azotifigens 24KS-1, an anaerobic diazotrophic haloalkaliphile from soda-rich habitats.</title>
        <authorList>
            <person name="Sorokin D.Y."/>
            <person name="Merkel A.Y."/>
        </authorList>
    </citation>
    <scope>NUCLEOTIDE SEQUENCE</scope>
    <source>
        <strain evidence="1">24KS-1</strain>
    </source>
</reference>
<evidence type="ECO:0000313" key="2">
    <source>
        <dbReference type="Proteomes" id="UP001084197"/>
    </source>
</evidence>
<evidence type="ECO:0000313" key="1">
    <source>
        <dbReference type="EMBL" id="MCZ0702116.1"/>
    </source>
</evidence>
<dbReference type="Pfam" id="PF20074">
    <property type="entry name" value="DUF6470"/>
    <property type="match status" value="1"/>
</dbReference>
<dbReference type="RefSeq" id="WP_268778884.1">
    <property type="nucleotide sequence ID" value="NZ_JAPRAT010000003.1"/>
</dbReference>
<accession>A0A9J6R9Z6</accession>
<name>A0A9J6R9Z6_9BACI</name>